<evidence type="ECO:0000313" key="2">
    <source>
        <dbReference type="Proteomes" id="UP001623558"/>
    </source>
</evidence>
<proteinExistence type="predicted"/>
<organism evidence="1 2">
    <name type="scientific">Aquirufa salirivi</name>
    <dbReference type="NCBI Taxonomy" id="3104729"/>
    <lineage>
        <taxon>Bacteria</taxon>
        <taxon>Pseudomonadati</taxon>
        <taxon>Bacteroidota</taxon>
        <taxon>Cytophagia</taxon>
        <taxon>Cytophagales</taxon>
        <taxon>Flectobacillaceae</taxon>
        <taxon>Aquirufa</taxon>
    </lineage>
</organism>
<accession>A0ABW8RYP6</accession>
<keyword evidence="2" id="KW-1185">Reference proteome</keyword>
<dbReference type="RefSeq" id="WP_406751408.1">
    <property type="nucleotide sequence ID" value="NZ_JBEWZH010000006.1"/>
</dbReference>
<reference evidence="1 2" key="1">
    <citation type="submission" date="2024-07" db="EMBL/GenBank/DDBJ databases">
        <authorList>
            <person name="Pitt A."/>
            <person name="Hahn M.W."/>
        </authorList>
    </citation>
    <scope>NUCLEOTIDE SEQUENCE [LARGE SCALE GENOMIC DNA]</scope>
    <source>
        <strain evidence="1 2">1-SAACH-A3</strain>
    </source>
</reference>
<sequence length="54" mass="6305">MENEHFTLQSNKIDSQLSYEKKNWIDPQIIIWEYVNLGLKYGVGVDGGVKTYNQ</sequence>
<dbReference type="Proteomes" id="UP001623558">
    <property type="component" value="Unassembled WGS sequence"/>
</dbReference>
<protein>
    <submittedName>
        <fullName evidence="1">Uncharacterized protein</fullName>
    </submittedName>
</protein>
<evidence type="ECO:0000313" key="1">
    <source>
        <dbReference type="EMBL" id="MFL0162564.1"/>
    </source>
</evidence>
<gene>
    <name evidence="1" type="ORF">U0R11_09205</name>
</gene>
<comment type="caution">
    <text evidence="1">The sequence shown here is derived from an EMBL/GenBank/DDBJ whole genome shotgun (WGS) entry which is preliminary data.</text>
</comment>
<name>A0ABW8RYP6_9BACT</name>
<dbReference type="EMBL" id="JBEWZH010000006">
    <property type="protein sequence ID" value="MFL0162564.1"/>
    <property type="molecule type" value="Genomic_DNA"/>
</dbReference>